<dbReference type="Proteomes" id="UP000232722">
    <property type="component" value="Unassembled WGS sequence"/>
</dbReference>
<name>A0A2I1EPX1_9GLOM</name>
<feature type="transmembrane region" description="Helical" evidence="2">
    <location>
        <begin position="42"/>
        <end position="63"/>
    </location>
</feature>
<sequence>MNFIQIQAYVGFCLGAATIICIHNMIVSIISYKTRKSHASSILKIIFNFGQIVRNFGMISSYMTPKVATILQCTASIYIMYIGNIISRLSLTAFLLWRIRQIDMKSKDWDKRICILLFLIRTAFTIPYLIIRQISVEYISESETSICYYNFIGIGSAPYGVGGIVTDFLIDIYVTTRLILILKNANKNASQLSLNIRSKRTLFTAVMYWNFSRLIISFIFHLFAILDIFEILEEGPSMTVKCIIYILLSYVITIDAEIVHAIESKGRPSTKTVKSIQSADDHISSILSSSDQIRSQVIDNDKIIVVSMKRLSFFECANTVLKNEDDDDDDKNHENDENKDDDENEDNDRKINDTEISNMEIITH</sequence>
<reference evidence="3 4" key="1">
    <citation type="submission" date="2016-04" db="EMBL/GenBank/DDBJ databases">
        <title>Genome analyses suggest a sexual origin of heterokaryosis in a supposedly ancient asexual fungus.</title>
        <authorList>
            <person name="Ropars J."/>
            <person name="Sedzielewska K."/>
            <person name="Noel J."/>
            <person name="Charron P."/>
            <person name="Farinelli L."/>
            <person name="Marton T."/>
            <person name="Kruger M."/>
            <person name="Pelin A."/>
            <person name="Brachmann A."/>
            <person name="Corradi N."/>
        </authorList>
    </citation>
    <scope>NUCLEOTIDE SEQUENCE [LARGE SCALE GENOMIC DNA]</scope>
    <source>
        <strain evidence="3 4">A5</strain>
    </source>
</reference>
<evidence type="ECO:0000313" key="4">
    <source>
        <dbReference type="Proteomes" id="UP000232722"/>
    </source>
</evidence>
<gene>
    <name evidence="3" type="ORF">RhiirA5_416120</name>
</gene>
<dbReference type="AlphaFoldDB" id="A0A2I1EPX1"/>
<accession>A0A2I1EPX1</accession>
<organism evidence="3 4">
    <name type="scientific">Rhizophagus irregularis</name>
    <dbReference type="NCBI Taxonomy" id="588596"/>
    <lineage>
        <taxon>Eukaryota</taxon>
        <taxon>Fungi</taxon>
        <taxon>Fungi incertae sedis</taxon>
        <taxon>Mucoromycota</taxon>
        <taxon>Glomeromycotina</taxon>
        <taxon>Glomeromycetes</taxon>
        <taxon>Glomerales</taxon>
        <taxon>Glomeraceae</taxon>
        <taxon>Rhizophagus</taxon>
    </lineage>
</organism>
<feature type="region of interest" description="Disordered" evidence="1">
    <location>
        <begin position="324"/>
        <end position="364"/>
    </location>
</feature>
<evidence type="ECO:0000256" key="1">
    <source>
        <dbReference type="SAM" id="MobiDB-lite"/>
    </source>
</evidence>
<keyword evidence="2" id="KW-1133">Transmembrane helix</keyword>
<feature type="transmembrane region" description="Helical" evidence="2">
    <location>
        <begin position="6"/>
        <end position="30"/>
    </location>
</feature>
<protein>
    <submittedName>
        <fullName evidence="3">Uncharacterized protein</fullName>
    </submittedName>
</protein>
<feature type="transmembrane region" description="Helical" evidence="2">
    <location>
        <begin position="75"/>
        <end position="97"/>
    </location>
</feature>
<dbReference type="VEuPathDB" id="FungiDB:RhiirFUN_016433"/>
<dbReference type="VEuPathDB" id="FungiDB:FUN_015416"/>
<keyword evidence="2" id="KW-0812">Transmembrane</keyword>
<feature type="transmembrane region" description="Helical" evidence="2">
    <location>
        <begin position="201"/>
        <end position="223"/>
    </location>
</feature>
<dbReference type="EMBL" id="LLXJ01000489">
    <property type="protein sequence ID" value="PKC09080.1"/>
    <property type="molecule type" value="Genomic_DNA"/>
</dbReference>
<evidence type="ECO:0000256" key="2">
    <source>
        <dbReference type="SAM" id="Phobius"/>
    </source>
</evidence>
<feature type="compositionally biased region" description="Acidic residues" evidence="1">
    <location>
        <begin position="337"/>
        <end position="346"/>
    </location>
</feature>
<feature type="transmembrane region" description="Helical" evidence="2">
    <location>
        <begin position="159"/>
        <end position="180"/>
    </location>
</feature>
<dbReference type="OrthoDB" id="2416917at2759"/>
<dbReference type="VEuPathDB" id="FungiDB:RhiirA1_499105"/>
<reference evidence="3 4" key="2">
    <citation type="submission" date="2017-09" db="EMBL/GenBank/DDBJ databases">
        <title>Extensive intraspecific genome diversity in a model arbuscular mycorrhizal fungus.</title>
        <authorList>
            <person name="Chen E.C."/>
            <person name="Morin E."/>
            <person name="Beaudet D."/>
            <person name="Noel J."/>
            <person name="Ndikumana S."/>
            <person name="Charron P."/>
            <person name="St-Onge C."/>
            <person name="Giorgi J."/>
            <person name="Grigoriev I.V."/>
            <person name="Roux C."/>
            <person name="Martin F.M."/>
            <person name="Corradi N."/>
        </authorList>
    </citation>
    <scope>NUCLEOTIDE SEQUENCE [LARGE SCALE GENOMIC DNA]</scope>
    <source>
        <strain evidence="3 4">A5</strain>
    </source>
</reference>
<evidence type="ECO:0000313" key="3">
    <source>
        <dbReference type="EMBL" id="PKC09080.1"/>
    </source>
</evidence>
<proteinExistence type="predicted"/>
<feature type="transmembrane region" description="Helical" evidence="2">
    <location>
        <begin position="113"/>
        <end position="131"/>
    </location>
</feature>
<keyword evidence="2" id="KW-0472">Membrane</keyword>
<comment type="caution">
    <text evidence="3">The sequence shown here is derived from an EMBL/GenBank/DDBJ whole genome shotgun (WGS) entry which is preliminary data.</text>
</comment>